<evidence type="ECO:0000313" key="4">
    <source>
        <dbReference type="Proteomes" id="UP000290759"/>
    </source>
</evidence>
<dbReference type="EMBL" id="QYBB01000002">
    <property type="protein sequence ID" value="RYC33441.1"/>
    <property type="molecule type" value="Genomic_DNA"/>
</dbReference>
<dbReference type="AlphaFoldDB" id="A0A4Q2UDQ3"/>
<evidence type="ECO:0000256" key="1">
    <source>
        <dbReference type="SAM" id="MobiDB-lite"/>
    </source>
</evidence>
<keyword evidence="4" id="KW-1185">Reference proteome</keyword>
<sequence length="107" mass="11321">MAIFRTFALRTTLGLGLTLAAVSPAPAQDAEPPDGEAPATVPDGNGCAGTIARWQGMAGRENTGGHMDQAVYDQIQNEIDRASHLCEAGQDAQARKLVAQSMRRHGY</sequence>
<dbReference type="Proteomes" id="UP000290759">
    <property type="component" value="Unassembled WGS sequence"/>
</dbReference>
<name>A0A4Q2UDQ3_9HYPH</name>
<feature type="chain" id="PRO_5020776526" evidence="2">
    <location>
        <begin position="28"/>
        <end position="107"/>
    </location>
</feature>
<feature type="region of interest" description="Disordered" evidence="1">
    <location>
        <begin position="24"/>
        <end position="45"/>
    </location>
</feature>
<feature type="signal peptide" evidence="2">
    <location>
        <begin position="1"/>
        <end position="27"/>
    </location>
</feature>
<reference evidence="3 4" key="1">
    <citation type="submission" date="2018-12" db="EMBL/GenBank/DDBJ databases">
        <authorList>
            <person name="Grouzdev D.S."/>
            <person name="Krutkina M.S."/>
        </authorList>
    </citation>
    <scope>NUCLEOTIDE SEQUENCE [LARGE SCALE GENOMIC DNA]</scope>
    <source>
        <strain evidence="3 4">RmlP026</strain>
    </source>
</reference>
<protein>
    <submittedName>
        <fullName evidence="3">Uncharacterized protein</fullName>
    </submittedName>
</protein>
<comment type="caution">
    <text evidence="3">The sequence shown here is derived from an EMBL/GenBank/DDBJ whole genome shotgun (WGS) entry which is preliminary data.</text>
</comment>
<reference evidence="3 4" key="2">
    <citation type="submission" date="2019-02" db="EMBL/GenBank/DDBJ databases">
        <title>'Lichenibacterium ramalinii' gen. nov. sp. nov., 'Lichenibacterium minor' gen. nov. sp. nov.</title>
        <authorList>
            <person name="Pankratov T."/>
        </authorList>
    </citation>
    <scope>NUCLEOTIDE SEQUENCE [LARGE SCALE GENOMIC DNA]</scope>
    <source>
        <strain evidence="3 4">RmlP026</strain>
    </source>
</reference>
<evidence type="ECO:0000313" key="3">
    <source>
        <dbReference type="EMBL" id="RYC33441.1"/>
    </source>
</evidence>
<proteinExistence type="predicted"/>
<dbReference type="RefSeq" id="WP_129223335.1">
    <property type="nucleotide sequence ID" value="NZ_QYBB01000002.1"/>
</dbReference>
<gene>
    <name evidence="3" type="ORF">D3273_02905</name>
</gene>
<accession>A0A4Q2UDQ3</accession>
<organism evidence="3 4">
    <name type="scientific">Lichenibacterium minor</name>
    <dbReference type="NCBI Taxonomy" id="2316528"/>
    <lineage>
        <taxon>Bacteria</taxon>
        <taxon>Pseudomonadati</taxon>
        <taxon>Pseudomonadota</taxon>
        <taxon>Alphaproteobacteria</taxon>
        <taxon>Hyphomicrobiales</taxon>
        <taxon>Lichenihabitantaceae</taxon>
        <taxon>Lichenibacterium</taxon>
    </lineage>
</organism>
<keyword evidence="2" id="KW-0732">Signal</keyword>
<evidence type="ECO:0000256" key="2">
    <source>
        <dbReference type="SAM" id="SignalP"/>
    </source>
</evidence>
<dbReference type="OrthoDB" id="8161815at2"/>